<keyword evidence="1" id="KW-1133">Transmembrane helix</keyword>
<accession>A0A8J4DIM2</accession>
<sequence length="272" mass="28273">MTAPAPYPPAPAPPRRIRWWLVLLSAAWAVLLVALSVWAIRRDDPTVPEQRTLRQAYDPVHRAAGELLRAAAPAGVVAFGPAQVERDCSLTPVRAGASATQEVVLRVRPGSGPGILDGIADRLPPSWDTAVRHRPDRDEHRLDADAGDFLAVDGRVEDGGSVVRLRVATGCRPEGDPLDWPGWTAADPAPGDVLAALGGTPAGPAAYALDCGARATVVEVRPAPADLAAALRDLATDPVQLEPGAVAYRAGGTSVVVTAADGIARVTTATTC</sequence>
<dbReference type="AlphaFoldDB" id="A0A8J4DIM2"/>
<evidence type="ECO:0000256" key="1">
    <source>
        <dbReference type="SAM" id="Phobius"/>
    </source>
</evidence>
<dbReference type="RefSeq" id="WP_203937416.1">
    <property type="nucleotide sequence ID" value="NZ_BAAAGJ010000019.1"/>
</dbReference>
<dbReference type="Proteomes" id="UP000652013">
    <property type="component" value="Unassembled WGS sequence"/>
</dbReference>
<keyword evidence="1" id="KW-0812">Transmembrane</keyword>
<evidence type="ECO:0000313" key="2">
    <source>
        <dbReference type="EMBL" id="GIJ02100.1"/>
    </source>
</evidence>
<protein>
    <submittedName>
        <fullName evidence="2">Uncharacterized protein</fullName>
    </submittedName>
</protein>
<proteinExistence type="predicted"/>
<dbReference type="EMBL" id="BOOY01000008">
    <property type="protein sequence ID" value="GIJ02100.1"/>
    <property type="molecule type" value="Genomic_DNA"/>
</dbReference>
<name>A0A8J4DIM2_9ACTN</name>
<organism evidence="2 3">
    <name type="scientific">Spirilliplanes yamanashiensis</name>
    <dbReference type="NCBI Taxonomy" id="42233"/>
    <lineage>
        <taxon>Bacteria</taxon>
        <taxon>Bacillati</taxon>
        <taxon>Actinomycetota</taxon>
        <taxon>Actinomycetes</taxon>
        <taxon>Micromonosporales</taxon>
        <taxon>Micromonosporaceae</taxon>
        <taxon>Spirilliplanes</taxon>
    </lineage>
</organism>
<feature type="transmembrane region" description="Helical" evidence="1">
    <location>
        <begin position="20"/>
        <end position="40"/>
    </location>
</feature>
<gene>
    <name evidence="2" type="ORF">Sya03_14520</name>
</gene>
<evidence type="ECO:0000313" key="3">
    <source>
        <dbReference type="Proteomes" id="UP000652013"/>
    </source>
</evidence>
<keyword evidence="3" id="KW-1185">Reference proteome</keyword>
<keyword evidence="1" id="KW-0472">Membrane</keyword>
<comment type="caution">
    <text evidence="2">The sequence shown here is derived from an EMBL/GenBank/DDBJ whole genome shotgun (WGS) entry which is preliminary data.</text>
</comment>
<reference evidence="2" key="1">
    <citation type="submission" date="2021-01" db="EMBL/GenBank/DDBJ databases">
        <title>Whole genome shotgun sequence of Spirilliplanes yamanashiensis NBRC 15828.</title>
        <authorList>
            <person name="Komaki H."/>
            <person name="Tamura T."/>
        </authorList>
    </citation>
    <scope>NUCLEOTIDE SEQUENCE</scope>
    <source>
        <strain evidence="2">NBRC 15828</strain>
    </source>
</reference>